<dbReference type="RefSeq" id="WP_145327617.1">
    <property type="nucleotide sequence ID" value="NZ_VLKR01000006.1"/>
</dbReference>
<sequence>MKRLGNIYDQLCSIDNLLLADSIARKGKSKQTGIIEFDKNYDQNIADIYRELATNTYQTSPYRHRTIYERKEREISILPYRDRVVQHAIMNILEPMFVSVFTRDTYSCIKGRGVHLASKVLQKYMSDTEGTMYCLKLDIKKFYPNVDNGILKSMLRKKIKDREMLQLLDGIVDSAPGLPIGNYLSQYLSNFYLSYFDHWIKEECKVKYYLRYADDIVILHQDKNYLQGLFDRIQRYLYDNLKLSLKPNRGPFPTSTGIDFGGYVHYPTHVLMRKTIKQAFARAIKANKPKESIASYLGWAKHCNSKNLIKKLIHEKL</sequence>
<evidence type="ECO:0000259" key="2">
    <source>
        <dbReference type="PROSITE" id="PS50878"/>
    </source>
</evidence>
<dbReference type="Proteomes" id="UP000315908">
    <property type="component" value="Unassembled WGS sequence"/>
</dbReference>
<name>A0A562MQL7_9SPHI</name>
<dbReference type="InterPro" id="IPR051083">
    <property type="entry name" value="GrpII_Intron_Splice-Mob/Def"/>
</dbReference>
<organism evidence="3 4">
    <name type="scientific">Sphingobacterium siyangense</name>
    <dbReference type="NCBI Taxonomy" id="459529"/>
    <lineage>
        <taxon>Bacteria</taxon>
        <taxon>Pseudomonadati</taxon>
        <taxon>Bacteroidota</taxon>
        <taxon>Sphingobacteriia</taxon>
        <taxon>Sphingobacteriales</taxon>
        <taxon>Sphingobacteriaceae</taxon>
        <taxon>Sphingobacterium</taxon>
    </lineage>
</organism>
<evidence type="ECO:0000313" key="3">
    <source>
        <dbReference type="EMBL" id="TWI22176.1"/>
    </source>
</evidence>
<feature type="domain" description="Reverse transcriptase" evidence="2">
    <location>
        <begin position="1"/>
        <end position="265"/>
    </location>
</feature>
<dbReference type="PROSITE" id="PS50878">
    <property type="entry name" value="RT_POL"/>
    <property type="match status" value="1"/>
</dbReference>
<proteinExistence type="inferred from homology"/>
<dbReference type="OrthoDB" id="9780724at2"/>
<keyword evidence="3" id="KW-0808">Transferase</keyword>
<comment type="similarity">
    <text evidence="1">Belongs to the bacterial reverse transcriptase family.</text>
</comment>
<dbReference type="PANTHER" id="PTHR34047:SF8">
    <property type="entry name" value="PROTEIN YKFC"/>
    <property type="match status" value="1"/>
</dbReference>
<dbReference type="Pfam" id="PF00078">
    <property type="entry name" value="RVT_1"/>
    <property type="match status" value="1"/>
</dbReference>
<evidence type="ECO:0000313" key="4">
    <source>
        <dbReference type="Proteomes" id="UP000315908"/>
    </source>
</evidence>
<accession>A0A562MQL7</accession>
<keyword evidence="3" id="KW-0695">RNA-directed DNA polymerase</keyword>
<dbReference type="PANTHER" id="PTHR34047">
    <property type="entry name" value="NUCLEAR INTRON MATURASE 1, MITOCHONDRIAL-RELATED"/>
    <property type="match status" value="1"/>
</dbReference>
<dbReference type="AlphaFoldDB" id="A0A562MQL7"/>
<dbReference type="InterPro" id="IPR043502">
    <property type="entry name" value="DNA/RNA_pol_sf"/>
</dbReference>
<dbReference type="InterPro" id="IPR000477">
    <property type="entry name" value="RT_dom"/>
</dbReference>
<keyword evidence="3" id="KW-0548">Nucleotidyltransferase</keyword>
<dbReference type="GO" id="GO:0003964">
    <property type="term" value="F:RNA-directed DNA polymerase activity"/>
    <property type="evidence" value="ECO:0007669"/>
    <property type="project" value="UniProtKB-KW"/>
</dbReference>
<gene>
    <name evidence="3" type="ORF">IQ31_01581</name>
</gene>
<protein>
    <submittedName>
        <fullName evidence="3">Retron-type reverse transcriptase</fullName>
    </submittedName>
</protein>
<evidence type="ECO:0000256" key="1">
    <source>
        <dbReference type="ARBA" id="ARBA00034120"/>
    </source>
</evidence>
<dbReference type="EMBL" id="VLKR01000006">
    <property type="protein sequence ID" value="TWI22176.1"/>
    <property type="molecule type" value="Genomic_DNA"/>
</dbReference>
<dbReference type="CDD" id="cd01651">
    <property type="entry name" value="RT_G2_intron"/>
    <property type="match status" value="1"/>
</dbReference>
<dbReference type="SUPFAM" id="SSF56672">
    <property type="entry name" value="DNA/RNA polymerases"/>
    <property type="match status" value="1"/>
</dbReference>
<comment type="caution">
    <text evidence="3">The sequence shown here is derived from an EMBL/GenBank/DDBJ whole genome shotgun (WGS) entry which is preliminary data.</text>
</comment>
<reference evidence="3 4" key="1">
    <citation type="journal article" date="2015" name="Stand. Genomic Sci.">
        <title>Genomic Encyclopedia of Bacterial and Archaeal Type Strains, Phase III: the genomes of soil and plant-associated and newly described type strains.</title>
        <authorList>
            <person name="Whitman W.B."/>
            <person name="Woyke T."/>
            <person name="Klenk H.P."/>
            <person name="Zhou Y."/>
            <person name="Lilburn T.G."/>
            <person name="Beck B.J."/>
            <person name="De Vos P."/>
            <person name="Vandamme P."/>
            <person name="Eisen J.A."/>
            <person name="Garrity G."/>
            <person name="Hugenholtz P."/>
            <person name="Kyrpides N.C."/>
        </authorList>
    </citation>
    <scope>NUCLEOTIDE SEQUENCE [LARGE SCALE GENOMIC DNA]</scope>
    <source>
        <strain evidence="3 4">CGMCC 1.6855</strain>
    </source>
</reference>